<dbReference type="InterPro" id="IPR001647">
    <property type="entry name" value="HTH_TetR"/>
</dbReference>
<evidence type="ECO:0000313" key="8">
    <source>
        <dbReference type="EMBL" id="SAK03050.1"/>
    </source>
</evidence>
<name>A0ABD7LFM5_9BURK</name>
<feature type="compositionally biased region" description="Low complexity" evidence="6">
    <location>
        <begin position="203"/>
        <end position="212"/>
    </location>
</feature>
<dbReference type="Pfam" id="PF17932">
    <property type="entry name" value="TetR_C_24"/>
    <property type="match status" value="1"/>
</dbReference>
<feature type="DNA-binding region" description="H-T-H motif" evidence="5">
    <location>
        <begin position="33"/>
        <end position="52"/>
    </location>
</feature>
<dbReference type="SUPFAM" id="SSF48498">
    <property type="entry name" value="Tetracyclin repressor-like, C-terminal domain"/>
    <property type="match status" value="1"/>
</dbReference>
<accession>A0ABD7LFM5</accession>
<evidence type="ECO:0000313" key="9">
    <source>
        <dbReference type="Proteomes" id="UP000196218"/>
    </source>
</evidence>
<dbReference type="InterPro" id="IPR023772">
    <property type="entry name" value="DNA-bd_HTH_TetR-type_CS"/>
</dbReference>
<evidence type="ECO:0000256" key="1">
    <source>
        <dbReference type="ARBA" id="ARBA00022491"/>
    </source>
</evidence>
<evidence type="ECO:0000256" key="6">
    <source>
        <dbReference type="SAM" id="MobiDB-lite"/>
    </source>
</evidence>
<dbReference type="InterPro" id="IPR009057">
    <property type="entry name" value="Homeodomain-like_sf"/>
</dbReference>
<dbReference type="InterPro" id="IPR036271">
    <property type="entry name" value="Tet_transcr_reg_TetR-rel_C_sf"/>
</dbReference>
<evidence type="ECO:0000256" key="5">
    <source>
        <dbReference type="PROSITE-ProRule" id="PRU00335"/>
    </source>
</evidence>
<feature type="region of interest" description="Disordered" evidence="6">
    <location>
        <begin position="203"/>
        <end position="226"/>
    </location>
</feature>
<evidence type="ECO:0000256" key="4">
    <source>
        <dbReference type="ARBA" id="ARBA00023163"/>
    </source>
</evidence>
<dbReference type="InterPro" id="IPR041490">
    <property type="entry name" value="KstR2_TetR_C"/>
</dbReference>
<keyword evidence="3 5" id="KW-0238">DNA-binding</keyword>
<dbReference type="EMBL" id="FKJW01000006">
    <property type="protein sequence ID" value="SAK03050.1"/>
    <property type="molecule type" value="Genomic_DNA"/>
</dbReference>
<dbReference type="Gene3D" id="1.10.357.10">
    <property type="entry name" value="Tetracycline Repressor, domain 2"/>
    <property type="match status" value="1"/>
</dbReference>
<dbReference type="InterPro" id="IPR050109">
    <property type="entry name" value="HTH-type_TetR-like_transc_reg"/>
</dbReference>
<dbReference type="Pfam" id="PF00440">
    <property type="entry name" value="TetR_N"/>
    <property type="match status" value="1"/>
</dbReference>
<dbReference type="PANTHER" id="PTHR30055:SF226">
    <property type="entry name" value="HTH-TYPE TRANSCRIPTIONAL REGULATOR PKSA"/>
    <property type="match status" value="1"/>
</dbReference>
<evidence type="ECO:0000256" key="2">
    <source>
        <dbReference type="ARBA" id="ARBA00023015"/>
    </source>
</evidence>
<dbReference type="PROSITE" id="PS01081">
    <property type="entry name" value="HTH_TETR_1"/>
    <property type="match status" value="1"/>
</dbReference>
<dbReference type="PROSITE" id="PS50977">
    <property type="entry name" value="HTH_TETR_2"/>
    <property type="match status" value="1"/>
</dbReference>
<organism evidence="8 9">
    <name type="scientific">Burkholderia multivorans</name>
    <dbReference type="NCBI Taxonomy" id="87883"/>
    <lineage>
        <taxon>Bacteria</taxon>
        <taxon>Pseudomonadati</taxon>
        <taxon>Pseudomonadota</taxon>
        <taxon>Betaproteobacteria</taxon>
        <taxon>Burkholderiales</taxon>
        <taxon>Burkholderiaceae</taxon>
        <taxon>Burkholderia</taxon>
        <taxon>Burkholderia cepacia complex</taxon>
    </lineage>
</organism>
<dbReference type="Proteomes" id="UP000196218">
    <property type="component" value="Unassembled WGS sequence"/>
</dbReference>
<dbReference type="Gene3D" id="1.10.10.60">
    <property type="entry name" value="Homeodomain-like"/>
    <property type="match status" value="1"/>
</dbReference>
<keyword evidence="2" id="KW-0805">Transcription regulation</keyword>
<feature type="domain" description="HTH tetR-type" evidence="7">
    <location>
        <begin position="10"/>
        <end position="70"/>
    </location>
</feature>
<sequence length="226" mass="24969">MRKRNVNPSADTRETLLRLAARSFATQGYAATTMRSIADQAGIEAASIYYHFSSKEELVDVVMEHGADSIVQHINEHFDALPPDATAEARFKAALLGQMSALIKFGDYALAHGRLLTQLPEKVRERQVKRRERHQQLWTAVFDGLRAEGLLREDVDIALCRVFVLGCINSVQTWFDPKKGSLDKVADQLSTMFFEGVKPAAGAKRAAAAKPAAKAKRSTRKSELAA</sequence>
<evidence type="ECO:0000256" key="3">
    <source>
        <dbReference type="ARBA" id="ARBA00023125"/>
    </source>
</evidence>
<keyword evidence="4" id="KW-0804">Transcription</keyword>
<dbReference type="SUPFAM" id="SSF46689">
    <property type="entry name" value="Homeodomain-like"/>
    <property type="match status" value="1"/>
</dbReference>
<reference evidence="8 9" key="1">
    <citation type="submission" date="2016-04" db="EMBL/GenBank/DDBJ databases">
        <authorList>
            <person name="Peeters C."/>
        </authorList>
    </citation>
    <scope>NUCLEOTIDE SEQUENCE [LARGE SCALE GENOMIC DNA]</scope>
    <source>
        <strain evidence="8">LMG 29311</strain>
    </source>
</reference>
<gene>
    <name evidence="8" type="ORF">UA18_05873</name>
</gene>
<dbReference type="PRINTS" id="PR00455">
    <property type="entry name" value="HTHTETR"/>
</dbReference>
<dbReference type="GO" id="GO:0003677">
    <property type="term" value="F:DNA binding"/>
    <property type="evidence" value="ECO:0007669"/>
    <property type="project" value="UniProtKB-UniRule"/>
</dbReference>
<proteinExistence type="predicted"/>
<dbReference type="AlphaFoldDB" id="A0ABD7LFM5"/>
<protein>
    <submittedName>
        <fullName evidence="8">Bacterial regulatory s, tetR family protein</fullName>
    </submittedName>
</protein>
<comment type="caution">
    <text evidence="8">The sequence shown here is derived from an EMBL/GenBank/DDBJ whole genome shotgun (WGS) entry which is preliminary data.</text>
</comment>
<keyword evidence="1" id="KW-0678">Repressor</keyword>
<dbReference type="PANTHER" id="PTHR30055">
    <property type="entry name" value="HTH-TYPE TRANSCRIPTIONAL REGULATOR RUTR"/>
    <property type="match status" value="1"/>
</dbReference>
<evidence type="ECO:0000259" key="7">
    <source>
        <dbReference type="PROSITE" id="PS50977"/>
    </source>
</evidence>